<name>A0ABS6H3K6_9PROT</name>
<protein>
    <recommendedName>
        <fullName evidence="3">Tetratricopeptide repeat protein</fullName>
    </recommendedName>
</protein>
<reference evidence="1 2" key="1">
    <citation type="submission" date="2021-01" db="EMBL/GenBank/DDBJ databases">
        <title>Roseomonas sp. nov, a bacterium isolated from an oil production mixture in Yumen Oilfield.</title>
        <authorList>
            <person name="Wu D."/>
        </authorList>
    </citation>
    <scope>NUCLEOTIDE SEQUENCE [LARGE SCALE GENOMIC DNA]</scope>
    <source>
        <strain evidence="1 2">ROY-5-3</strain>
    </source>
</reference>
<gene>
    <name evidence="1" type="ORF">JJQ90_05965</name>
</gene>
<dbReference type="EMBL" id="JAERQM010000001">
    <property type="protein sequence ID" value="MBU8543241.1"/>
    <property type="molecule type" value="Genomic_DNA"/>
</dbReference>
<evidence type="ECO:0000313" key="2">
    <source>
        <dbReference type="Proteomes" id="UP000689967"/>
    </source>
</evidence>
<organism evidence="1 2">
    <name type="scientific">Falsiroseomonas oleicola</name>
    <dbReference type="NCBI Taxonomy" id="2801474"/>
    <lineage>
        <taxon>Bacteria</taxon>
        <taxon>Pseudomonadati</taxon>
        <taxon>Pseudomonadota</taxon>
        <taxon>Alphaproteobacteria</taxon>
        <taxon>Acetobacterales</taxon>
        <taxon>Roseomonadaceae</taxon>
        <taxon>Falsiroseomonas</taxon>
    </lineage>
</organism>
<comment type="caution">
    <text evidence="1">The sequence shown here is derived from an EMBL/GenBank/DDBJ whole genome shotgun (WGS) entry which is preliminary data.</text>
</comment>
<sequence length="293" mass="30011">MRAAVLALLALTACGGRAPPPGPPRDAVLDRAADAAGAALDQEQPRAAARLFAQGLERARQRDDPAAIDSMAFGQAIAELEHGQAPAALRVARQVRLDLARRGRGASAGLMLAEATALYRLGQRAEAGVLARFVAARGAENPEAALRAQFLLGLMAAEARDLPGLAAAQAAIGQPDQAAYQADAAELAAQAALLRGAPQAAWSLAQQAEALRRDALDYRGLSRVLALRGAAARALGATAEAADLHLRAAEGAAGRGEVADARRWLAEAEVLGSGDPALLAAIARVRALLPAPV</sequence>
<accession>A0ABS6H3K6</accession>
<keyword evidence="2" id="KW-1185">Reference proteome</keyword>
<evidence type="ECO:0000313" key="1">
    <source>
        <dbReference type="EMBL" id="MBU8543241.1"/>
    </source>
</evidence>
<dbReference type="Proteomes" id="UP000689967">
    <property type="component" value="Unassembled WGS sequence"/>
</dbReference>
<evidence type="ECO:0008006" key="3">
    <source>
        <dbReference type="Google" id="ProtNLM"/>
    </source>
</evidence>
<dbReference type="RefSeq" id="WP_216873524.1">
    <property type="nucleotide sequence ID" value="NZ_JAERQM010000001.1"/>
</dbReference>
<proteinExistence type="predicted"/>